<dbReference type="KEGG" id="orn:DV701_04410"/>
<evidence type="ECO:0000313" key="2">
    <source>
        <dbReference type="EMBL" id="AXH95473.1"/>
    </source>
</evidence>
<gene>
    <name evidence="2" type="ORF">DV701_04410</name>
</gene>
<keyword evidence="1" id="KW-0812">Transmembrane</keyword>
<dbReference type="EMBL" id="CP031229">
    <property type="protein sequence ID" value="AXH95473.1"/>
    <property type="molecule type" value="Genomic_DNA"/>
</dbReference>
<evidence type="ECO:0000313" key="3">
    <source>
        <dbReference type="Proteomes" id="UP000253790"/>
    </source>
</evidence>
<feature type="transmembrane region" description="Helical" evidence="1">
    <location>
        <begin position="139"/>
        <end position="163"/>
    </location>
</feature>
<sequence length="181" mass="19241">MSAPHPRIATSGLTAPAAHMAWVWAAVAVVVLVVGFGTSPVQVIADLLANQGVSDAQSRAMWFAAGFTLPLVVGTCAAVLVLGWNLLGDMEWPGALFTLCACFGIPGLLSSWLRLGLSPDWAASTGTGPWYVMLPMRIFTAYLSSYGFPLLVVGLALGFGLALQMHRWFNRPEEIVQPLLG</sequence>
<feature type="transmembrane region" description="Helical" evidence="1">
    <location>
        <begin position="94"/>
        <end position="113"/>
    </location>
</feature>
<feature type="transmembrane region" description="Helical" evidence="1">
    <location>
        <begin position="61"/>
        <end position="87"/>
    </location>
</feature>
<keyword evidence="3" id="KW-1185">Reference proteome</keyword>
<name>A0A345NKB5_9MICO</name>
<protein>
    <submittedName>
        <fullName evidence="2">Uncharacterized protein</fullName>
    </submittedName>
</protein>
<dbReference type="Proteomes" id="UP000253790">
    <property type="component" value="Chromosome"/>
</dbReference>
<accession>A0A345NKB5</accession>
<organism evidence="2 3">
    <name type="scientific">Ornithinimicrobium avium</name>
    <dbReference type="NCBI Taxonomy" id="2283195"/>
    <lineage>
        <taxon>Bacteria</taxon>
        <taxon>Bacillati</taxon>
        <taxon>Actinomycetota</taxon>
        <taxon>Actinomycetes</taxon>
        <taxon>Micrococcales</taxon>
        <taxon>Ornithinimicrobiaceae</taxon>
        <taxon>Ornithinimicrobium</taxon>
    </lineage>
</organism>
<dbReference type="RefSeq" id="WP_114927238.1">
    <property type="nucleotide sequence ID" value="NZ_CP031229.1"/>
</dbReference>
<keyword evidence="1" id="KW-0472">Membrane</keyword>
<proteinExistence type="predicted"/>
<feature type="transmembrane region" description="Helical" evidence="1">
    <location>
        <begin position="21"/>
        <end position="41"/>
    </location>
</feature>
<evidence type="ECO:0000256" key="1">
    <source>
        <dbReference type="SAM" id="Phobius"/>
    </source>
</evidence>
<reference evidence="2 3" key="1">
    <citation type="submission" date="2018-07" db="EMBL/GenBank/DDBJ databases">
        <title>Complete genome sequencing of Ornithinimicrobium sp. AMA3305.</title>
        <authorList>
            <person name="Bae J.-W."/>
        </authorList>
    </citation>
    <scope>NUCLEOTIDE SEQUENCE [LARGE SCALE GENOMIC DNA]</scope>
    <source>
        <strain evidence="2 3">AMA3305</strain>
    </source>
</reference>
<dbReference type="AlphaFoldDB" id="A0A345NKB5"/>
<keyword evidence="1" id="KW-1133">Transmembrane helix</keyword>